<dbReference type="InterPro" id="IPR001763">
    <property type="entry name" value="Rhodanese-like_dom"/>
</dbReference>
<keyword evidence="1" id="KW-0472">Membrane</keyword>
<accession>A0A4Z0GZP9</accession>
<gene>
    <name evidence="3" type="ORF">E4663_11935</name>
</gene>
<evidence type="ECO:0000256" key="1">
    <source>
        <dbReference type="SAM" id="Phobius"/>
    </source>
</evidence>
<dbReference type="SUPFAM" id="SSF52821">
    <property type="entry name" value="Rhodanese/Cell cycle control phosphatase"/>
    <property type="match status" value="1"/>
</dbReference>
<dbReference type="Proteomes" id="UP000297982">
    <property type="component" value="Unassembled WGS sequence"/>
</dbReference>
<name>A0A4Z0GZP9_9BACI</name>
<comment type="caution">
    <text evidence="3">The sequence shown here is derived from an EMBL/GenBank/DDBJ whole genome shotgun (WGS) entry which is preliminary data.</text>
</comment>
<dbReference type="Pfam" id="PF00581">
    <property type="entry name" value="Rhodanese"/>
    <property type="match status" value="1"/>
</dbReference>
<dbReference type="SMART" id="SM00450">
    <property type="entry name" value="RHOD"/>
    <property type="match status" value="1"/>
</dbReference>
<dbReference type="EMBL" id="SRJC01000002">
    <property type="protein sequence ID" value="TGB02855.1"/>
    <property type="molecule type" value="Genomic_DNA"/>
</dbReference>
<evidence type="ECO:0000313" key="3">
    <source>
        <dbReference type="EMBL" id="TGB02855.1"/>
    </source>
</evidence>
<dbReference type="PANTHER" id="PTHR43031:SF17">
    <property type="entry name" value="SULFURTRANSFERASE YTWF-RELATED"/>
    <property type="match status" value="1"/>
</dbReference>
<protein>
    <submittedName>
        <fullName evidence="3">Rhodanese-like domain-containing protein</fullName>
    </submittedName>
</protein>
<dbReference type="Gene3D" id="3.40.250.10">
    <property type="entry name" value="Rhodanese-like domain"/>
    <property type="match status" value="1"/>
</dbReference>
<sequence>MDLFQWVIALVFVFLIVKWLMPAKGISTISGAEVQQLTKDKKTQFIDVRTTGEFKRNHRKPFKNIPLSDLNKRSSELNKEESIVLLCQSGMRSMKAAKQLKKQGFTKIINVRGGLGGWQ</sequence>
<organism evidence="3 4">
    <name type="scientific">Halobacillus salinus</name>
    <dbReference type="NCBI Taxonomy" id="192814"/>
    <lineage>
        <taxon>Bacteria</taxon>
        <taxon>Bacillati</taxon>
        <taxon>Bacillota</taxon>
        <taxon>Bacilli</taxon>
        <taxon>Bacillales</taxon>
        <taxon>Bacillaceae</taxon>
        <taxon>Halobacillus</taxon>
    </lineage>
</organism>
<proteinExistence type="predicted"/>
<dbReference type="STRING" id="192814.GCA_900166575_02799"/>
<evidence type="ECO:0000313" key="4">
    <source>
        <dbReference type="Proteomes" id="UP000297982"/>
    </source>
</evidence>
<feature type="domain" description="Rhodanese" evidence="2">
    <location>
        <begin position="39"/>
        <end position="119"/>
    </location>
</feature>
<keyword evidence="1" id="KW-1133">Transmembrane helix</keyword>
<dbReference type="InterPro" id="IPR050229">
    <property type="entry name" value="GlpE_sulfurtransferase"/>
</dbReference>
<dbReference type="RefSeq" id="WP_135327779.1">
    <property type="nucleotide sequence ID" value="NZ_SRJC01000002.1"/>
</dbReference>
<dbReference type="PANTHER" id="PTHR43031">
    <property type="entry name" value="FAD-DEPENDENT OXIDOREDUCTASE"/>
    <property type="match status" value="1"/>
</dbReference>
<keyword evidence="4" id="KW-1185">Reference proteome</keyword>
<reference evidence="3 4" key="1">
    <citation type="journal article" date="2003" name="Int. J. Syst. Evol. Microbiol.">
        <title>Halobacillus salinus sp. nov., isolated from a salt lake on the coast of the East Sea in Korea.</title>
        <authorList>
            <person name="Yoon J.H."/>
            <person name="Kang K.H."/>
            <person name="Park Y.H."/>
        </authorList>
    </citation>
    <scope>NUCLEOTIDE SEQUENCE [LARGE SCALE GENOMIC DNA]</scope>
    <source>
        <strain evidence="3 4">HSL-3</strain>
    </source>
</reference>
<dbReference type="PROSITE" id="PS50206">
    <property type="entry name" value="RHODANESE_3"/>
    <property type="match status" value="1"/>
</dbReference>
<feature type="transmembrane region" description="Helical" evidence="1">
    <location>
        <begin position="6"/>
        <end position="21"/>
    </location>
</feature>
<evidence type="ECO:0000259" key="2">
    <source>
        <dbReference type="PROSITE" id="PS50206"/>
    </source>
</evidence>
<dbReference type="InterPro" id="IPR036873">
    <property type="entry name" value="Rhodanese-like_dom_sf"/>
</dbReference>
<keyword evidence="1" id="KW-0812">Transmembrane</keyword>
<dbReference type="CDD" id="cd00158">
    <property type="entry name" value="RHOD"/>
    <property type="match status" value="1"/>
</dbReference>
<dbReference type="AlphaFoldDB" id="A0A4Z0GZP9"/>